<sequence>MSSTFLEALDVKRGFPAFQEFLMYNYVGLNSPTATRVLKAALNDQHVRIQVCLRCLTLLFYGTEEATKERKSYCLKTLLNFPVNS</sequence>
<dbReference type="Gene3D" id="1.10.12.10">
    <property type="entry name" value="Lyase 2-enoyl-coa Hydratase, Chain A, domain 2"/>
    <property type="match status" value="1"/>
</dbReference>
<gene>
    <name evidence="2" type="ORF">HID58_001345</name>
    <name evidence="1" type="ORF">HID58_095363</name>
</gene>
<dbReference type="InterPro" id="IPR014748">
    <property type="entry name" value="Enoyl-CoA_hydra_C"/>
</dbReference>
<protein>
    <submittedName>
        <fullName evidence="2">Uncharacterized protein</fullName>
    </submittedName>
</protein>
<comment type="caution">
    <text evidence="2">The sequence shown here is derived from an EMBL/GenBank/DDBJ whole genome shotgun (WGS) entry which is preliminary data.</text>
</comment>
<evidence type="ECO:0000313" key="2">
    <source>
        <dbReference type="EMBL" id="KAH0941708.1"/>
    </source>
</evidence>
<organism evidence="2 3">
    <name type="scientific">Brassica napus</name>
    <name type="common">Rape</name>
    <dbReference type="NCBI Taxonomy" id="3708"/>
    <lineage>
        <taxon>Eukaryota</taxon>
        <taxon>Viridiplantae</taxon>
        <taxon>Streptophyta</taxon>
        <taxon>Embryophyta</taxon>
        <taxon>Tracheophyta</taxon>
        <taxon>Spermatophyta</taxon>
        <taxon>Magnoliopsida</taxon>
        <taxon>eudicotyledons</taxon>
        <taxon>Gunneridae</taxon>
        <taxon>Pentapetalae</taxon>
        <taxon>rosids</taxon>
        <taxon>malvids</taxon>
        <taxon>Brassicales</taxon>
        <taxon>Brassicaceae</taxon>
        <taxon>Brassiceae</taxon>
        <taxon>Brassica</taxon>
    </lineage>
</organism>
<dbReference type="EMBL" id="JAGKQM010002001">
    <property type="protein sequence ID" value="KAH0850647.1"/>
    <property type="molecule type" value="Genomic_DNA"/>
</dbReference>
<accession>A0ABQ8ELV9</accession>
<name>A0ABQ8ELV9_BRANA</name>
<keyword evidence="3" id="KW-1185">Reference proteome</keyword>
<dbReference type="Proteomes" id="UP000824890">
    <property type="component" value="Unassembled WGS sequence"/>
</dbReference>
<proteinExistence type="predicted"/>
<evidence type="ECO:0000313" key="3">
    <source>
        <dbReference type="Proteomes" id="UP000824890"/>
    </source>
</evidence>
<dbReference type="EMBL" id="JAGKQM010000001">
    <property type="protein sequence ID" value="KAH0941708.1"/>
    <property type="molecule type" value="Genomic_DNA"/>
</dbReference>
<reference evidence="2 3" key="1">
    <citation type="submission" date="2021-05" db="EMBL/GenBank/DDBJ databases">
        <title>Genome Assembly of Synthetic Allotetraploid Brassica napus Reveals Homoeologous Exchanges between Subgenomes.</title>
        <authorList>
            <person name="Davis J.T."/>
        </authorList>
    </citation>
    <scope>NUCLEOTIDE SEQUENCE [LARGE SCALE GENOMIC DNA]</scope>
    <source>
        <strain evidence="3">cv. Da-Ae</strain>
        <tissue evidence="2">Seedling</tissue>
    </source>
</reference>
<evidence type="ECO:0000313" key="1">
    <source>
        <dbReference type="EMBL" id="KAH0850647.1"/>
    </source>
</evidence>